<accession>A0A8H7XLX5</accession>
<comment type="caution">
    <text evidence="1">The sequence shown here is derived from an EMBL/GenBank/DDBJ whole genome shotgun (WGS) entry which is preliminary data.</text>
</comment>
<reference evidence="1" key="1">
    <citation type="submission" date="2021-02" db="EMBL/GenBank/DDBJ databases">
        <title>Psilocybe cubensis genome.</title>
        <authorList>
            <person name="Mckernan K.J."/>
            <person name="Crawford S."/>
            <person name="Trippe A."/>
            <person name="Kane L.T."/>
            <person name="Mclaughlin S."/>
        </authorList>
    </citation>
    <scope>NUCLEOTIDE SEQUENCE [LARGE SCALE GENOMIC DNA]</scope>
    <source>
        <strain evidence="1">MGC-MH-2018</strain>
    </source>
</reference>
<dbReference type="AlphaFoldDB" id="A0A8H7XLX5"/>
<name>A0A8H7XLX5_PSICU</name>
<sequence>MISDTQTSITSSDPHFPSEITDLIFDFALPGLDPRSISSVAHASHHFRALANHQRFSSISFVYNDTKRIPTNVKMRICKFAELIQTGRQITTMRGIQTFISSFTLEVGIGSDFLNFTKLGYLSVIFDNLFRDPAITCEPVRMLSLNIAPDQPFRDWKKDGNTLLESLWSLIRTPYLNELRILRGSGIPLNLILGSNIENLHVGDLVMFDDEIVELKQVSRPVELKSLWLDVWPDSDLENYLQLICDTSDPPPERFSDLTDLVVYNGSNVFISRILGLTKSLKTLTLGHRYNPSQCNS</sequence>
<dbReference type="EMBL" id="JAFIQS010000023">
    <property type="protein sequence ID" value="KAG5161909.1"/>
    <property type="molecule type" value="Genomic_DNA"/>
</dbReference>
<organism evidence="1">
    <name type="scientific">Psilocybe cubensis</name>
    <name type="common">Psychedelic mushroom</name>
    <name type="synonym">Stropharia cubensis</name>
    <dbReference type="NCBI Taxonomy" id="181762"/>
    <lineage>
        <taxon>Eukaryota</taxon>
        <taxon>Fungi</taxon>
        <taxon>Dikarya</taxon>
        <taxon>Basidiomycota</taxon>
        <taxon>Agaricomycotina</taxon>
        <taxon>Agaricomycetes</taxon>
        <taxon>Agaricomycetidae</taxon>
        <taxon>Agaricales</taxon>
        <taxon>Agaricineae</taxon>
        <taxon>Strophariaceae</taxon>
        <taxon>Psilocybe</taxon>
    </lineage>
</organism>
<protein>
    <recommendedName>
        <fullName evidence="2">F-box domain-containing protein</fullName>
    </recommendedName>
</protein>
<evidence type="ECO:0000313" key="1">
    <source>
        <dbReference type="EMBL" id="KAG5161909.1"/>
    </source>
</evidence>
<proteinExistence type="predicted"/>
<evidence type="ECO:0008006" key="2">
    <source>
        <dbReference type="Google" id="ProtNLM"/>
    </source>
</evidence>
<gene>
    <name evidence="1" type="ORF">JR316_013197</name>
</gene>